<dbReference type="Gene3D" id="3.90.1200.10">
    <property type="match status" value="1"/>
</dbReference>
<comment type="caution">
    <text evidence="2">The sequence shown here is derived from an EMBL/GenBank/DDBJ whole genome shotgun (WGS) entry which is preliminary data.</text>
</comment>
<dbReference type="PANTHER" id="PTHR23020">
    <property type="entry name" value="UNCHARACTERIZED NUCLEAR HORMONE RECEPTOR-RELATED"/>
    <property type="match status" value="1"/>
</dbReference>
<dbReference type="InterPro" id="IPR011009">
    <property type="entry name" value="Kinase-like_dom_sf"/>
</dbReference>
<dbReference type="STRING" id="1280954.HPO_04470"/>
<organism evidence="2 3">
    <name type="scientific">Hyphomonas polymorpha PS728</name>
    <dbReference type="NCBI Taxonomy" id="1280954"/>
    <lineage>
        <taxon>Bacteria</taxon>
        <taxon>Pseudomonadati</taxon>
        <taxon>Pseudomonadota</taxon>
        <taxon>Alphaproteobacteria</taxon>
        <taxon>Hyphomonadales</taxon>
        <taxon>Hyphomonadaceae</taxon>
        <taxon>Hyphomonas</taxon>
    </lineage>
</organism>
<dbReference type="Pfam" id="PF01636">
    <property type="entry name" value="APH"/>
    <property type="match status" value="1"/>
</dbReference>
<sequence>MAQDVPMNIPDCYFAASDADKQGLTMLEDIVQTRGARFGNWGALTVDEVAALLEQFASMHARWSGDPRLGDLAGFEKPQREFFQYVLRDKHWEELKTRQFGQRLEQTFPDVQLLRDALQRMWELNDAAPRTLCHGDAHGGNMFFERDGKPGVLDFQLYFAGTYMHDVSWLIVSALPIEDRRKEEQRLLRHYLDAARAAGMEVYSFEQAWLVYRQQMAHAVPSGACNPIESGPIEMINAAGELVTTAAADLDVLGALGIPRR</sequence>
<dbReference type="PANTHER" id="PTHR23020:SF41">
    <property type="entry name" value="AMINOGLYCOSIDE PHOSPHOTRANSFERASE DOMAIN-CONTAINING PROTEIN"/>
    <property type="match status" value="1"/>
</dbReference>
<dbReference type="AlphaFoldDB" id="A0A062VGR2"/>
<keyword evidence="3" id="KW-1185">Reference proteome</keyword>
<reference evidence="2 3" key="1">
    <citation type="journal article" date="2014" name="Antonie Van Leeuwenhoek">
        <title>Hyphomonas beringensis sp. nov. and Hyphomonas chukchiensis sp. nov., isolated from surface seawater of the Bering Sea and Chukchi Sea.</title>
        <authorList>
            <person name="Li C."/>
            <person name="Lai Q."/>
            <person name="Li G."/>
            <person name="Dong C."/>
            <person name="Wang J."/>
            <person name="Liao Y."/>
            <person name="Shao Z."/>
        </authorList>
    </citation>
    <scope>NUCLEOTIDE SEQUENCE [LARGE SCALE GENOMIC DNA]</scope>
    <source>
        <strain evidence="2 3">PS728</strain>
    </source>
</reference>
<dbReference type="PATRIC" id="fig|1280954.3.peg.905"/>
<evidence type="ECO:0000259" key="1">
    <source>
        <dbReference type="SMART" id="SM00587"/>
    </source>
</evidence>
<protein>
    <recommendedName>
        <fullName evidence="1">CHK kinase-like domain-containing protein</fullName>
    </recommendedName>
</protein>
<gene>
    <name evidence="2" type="ORF">HPO_04470</name>
</gene>
<dbReference type="InterPro" id="IPR015897">
    <property type="entry name" value="CHK_kinase-like"/>
</dbReference>
<evidence type="ECO:0000313" key="2">
    <source>
        <dbReference type="EMBL" id="KCZ99613.1"/>
    </source>
</evidence>
<dbReference type="InterPro" id="IPR052961">
    <property type="entry name" value="Oxido-Kinase-like_Enzymes"/>
</dbReference>
<dbReference type="SUPFAM" id="SSF56112">
    <property type="entry name" value="Protein kinase-like (PK-like)"/>
    <property type="match status" value="1"/>
</dbReference>
<dbReference type="Proteomes" id="UP000027100">
    <property type="component" value="Unassembled WGS sequence"/>
</dbReference>
<dbReference type="InterPro" id="IPR002575">
    <property type="entry name" value="Aminoglycoside_PTrfase"/>
</dbReference>
<accession>A0A062VGR2</accession>
<dbReference type="eggNOG" id="COG2334">
    <property type="taxonomic scope" value="Bacteria"/>
</dbReference>
<name>A0A062VGR2_9PROT</name>
<proteinExistence type="predicted"/>
<feature type="domain" description="CHK kinase-like" evidence="1">
    <location>
        <begin position="25"/>
        <end position="201"/>
    </location>
</feature>
<dbReference type="SMART" id="SM00587">
    <property type="entry name" value="CHK"/>
    <property type="match status" value="1"/>
</dbReference>
<dbReference type="EMBL" id="ARYM01000004">
    <property type="protein sequence ID" value="KCZ99613.1"/>
    <property type="molecule type" value="Genomic_DNA"/>
</dbReference>
<evidence type="ECO:0000313" key="3">
    <source>
        <dbReference type="Proteomes" id="UP000027100"/>
    </source>
</evidence>